<feature type="region of interest" description="Disordered" evidence="1">
    <location>
        <begin position="220"/>
        <end position="291"/>
    </location>
</feature>
<keyword evidence="4" id="KW-1185">Reference proteome</keyword>
<proteinExistence type="predicted"/>
<dbReference type="Proteomes" id="UP000011083">
    <property type="component" value="Unassembled WGS sequence"/>
</dbReference>
<dbReference type="Pfam" id="PF01369">
    <property type="entry name" value="Sec7"/>
    <property type="match status" value="1"/>
</dbReference>
<name>L8H1W4_ACACF</name>
<dbReference type="PANTHER" id="PTHR10663:SF388">
    <property type="entry name" value="GOLGI-SPECIFIC BREFELDIN A-RESISTANCE GUANINE NUCLEOTIDE EXCHANGE FACTOR 1"/>
    <property type="match status" value="1"/>
</dbReference>
<dbReference type="GO" id="GO:0005085">
    <property type="term" value="F:guanyl-nucleotide exchange factor activity"/>
    <property type="evidence" value="ECO:0007669"/>
    <property type="project" value="InterPro"/>
</dbReference>
<accession>L8H1W4</accession>
<evidence type="ECO:0000256" key="1">
    <source>
        <dbReference type="SAM" id="MobiDB-lite"/>
    </source>
</evidence>
<dbReference type="AlphaFoldDB" id="L8H1W4"/>
<dbReference type="EMBL" id="KB007933">
    <property type="protein sequence ID" value="ELR19489.1"/>
    <property type="molecule type" value="Genomic_DNA"/>
</dbReference>
<dbReference type="STRING" id="1257118.L8H1W4"/>
<dbReference type="VEuPathDB" id="AmoebaDB:ACA1_267900"/>
<dbReference type="GeneID" id="14920273"/>
<gene>
    <name evidence="3" type="ORF">ACA1_267900</name>
</gene>
<reference evidence="3 4" key="1">
    <citation type="journal article" date="2013" name="Genome Biol.">
        <title>Genome of Acanthamoeba castellanii highlights extensive lateral gene transfer and early evolution of tyrosine kinase signaling.</title>
        <authorList>
            <person name="Clarke M."/>
            <person name="Lohan A.J."/>
            <person name="Liu B."/>
            <person name="Lagkouvardos I."/>
            <person name="Roy S."/>
            <person name="Zafar N."/>
            <person name="Bertelli C."/>
            <person name="Schilde C."/>
            <person name="Kianianmomeni A."/>
            <person name="Burglin T.R."/>
            <person name="Frech C."/>
            <person name="Turcotte B."/>
            <person name="Kopec K.O."/>
            <person name="Synnott J.M."/>
            <person name="Choo C."/>
            <person name="Paponov I."/>
            <person name="Finkler A."/>
            <person name="Soon Heng Tan C."/>
            <person name="Hutchins A.P."/>
            <person name="Weinmeier T."/>
            <person name="Rattei T."/>
            <person name="Chu J.S."/>
            <person name="Gimenez G."/>
            <person name="Irimia M."/>
            <person name="Rigden D.J."/>
            <person name="Fitzpatrick D.A."/>
            <person name="Lorenzo-Morales J."/>
            <person name="Bateman A."/>
            <person name="Chiu C.H."/>
            <person name="Tang P."/>
            <person name="Hegemann P."/>
            <person name="Fromm H."/>
            <person name="Raoult D."/>
            <person name="Greub G."/>
            <person name="Miranda-Saavedra D."/>
            <person name="Chen N."/>
            <person name="Nash P."/>
            <person name="Ginger M.L."/>
            <person name="Horn M."/>
            <person name="Schaap P."/>
            <person name="Caler L."/>
            <person name="Loftus B."/>
        </authorList>
    </citation>
    <scope>NUCLEOTIDE SEQUENCE [LARGE SCALE GENOMIC DNA]</scope>
    <source>
        <strain evidence="3 4">Neff</strain>
    </source>
</reference>
<sequence>MEEPLPSYPSGAQQHSWHLGKAAVHIVIGEIENVVAAMRLNSRWGSGPRLVSQPESPLLQGFKTLRATLSTTHDLAALEPLAYLKPFLGVIRSEETSGPITGVALSSVNKFLSYGFIHEGTPSAAKAMSTITDIVTHCRFEATAPDSDEVVLATILDVLLMCLKCPAGFLLSDDMVMEMIQTCFRMSVQTRMSELLRKRAERTLVEMVHTVFLNSASYFTPTSRPPEAVLPSPDQGPARPSASPSAGAPDGSTGESPEDAGEGGKEYINPRGVRFRPTASGEESGKSQVPTHKPYGVPCMVKLFGFICSLIQPTRANSEPIRLLGLSLNLMTSDLTIFTLTLRTFYHLFVSYKASLKLQMEAFFLCLLNSVMESKASSYEKQELALECLVEFCAEPDFMIDLFLNYDCDLQCANLFEQLCKFLYKNSFPVSGALYTIHVLSLEGLLALMHALADRCKPSHHHPHHHPALPSPPISAEELAKRKQIKRLLLMSVEHWNPPATDAAHTPRAKEAIPFLQEYHLLPDPLDEQSMALYLRNTPGLDKASVGQYLGKENEFNQRVLKSYAGLFELHGTPFIFALRSFLE</sequence>
<dbReference type="Pfam" id="PF12783">
    <property type="entry name" value="Sec7-like_HUS"/>
    <property type="match status" value="1"/>
</dbReference>
<dbReference type="GO" id="GO:0032012">
    <property type="term" value="P:regulation of ARF protein signal transduction"/>
    <property type="evidence" value="ECO:0007669"/>
    <property type="project" value="InterPro"/>
</dbReference>
<dbReference type="SUPFAM" id="SSF48425">
    <property type="entry name" value="Sec7 domain"/>
    <property type="match status" value="1"/>
</dbReference>
<dbReference type="InterPro" id="IPR035999">
    <property type="entry name" value="Sec7_dom_sf"/>
</dbReference>
<dbReference type="OrthoDB" id="17764at2759"/>
<evidence type="ECO:0000313" key="3">
    <source>
        <dbReference type="EMBL" id="ELR19489.1"/>
    </source>
</evidence>
<feature type="non-terminal residue" evidence="3">
    <location>
        <position position="584"/>
    </location>
</feature>
<dbReference type="RefSeq" id="XP_004341575.1">
    <property type="nucleotide sequence ID" value="XM_004341527.1"/>
</dbReference>
<evidence type="ECO:0000259" key="2">
    <source>
        <dbReference type="PROSITE" id="PS50190"/>
    </source>
</evidence>
<dbReference type="InterPro" id="IPR000904">
    <property type="entry name" value="Sec7_dom"/>
</dbReference>
<evidence type="ECO:0000313" key="4">
    <source>
        <dbReference type="Proteomes" id="UP000011083"/>
    </source>
</evidence>
<dbReference type="PROSITE" id="PS50190">
    <property type="entry name" value="SEC7"/>
    <property type="match status" value="1"/>
</dbReference>
<feature type="domain" description="SEC7" evidence="2">
    <location>
        <begin position="478"/>
        <end position="584"/>
    </location>
</feature>
<dbReference type="KEGG" id="acan:ACA1_267900"/>
<protein>
    <submittedName>
        <fullName evidence="3">Brefeldin A resistance factor, putative</fullName>
    </submittedName>
</protein>
<feature type="compositionally biased region" description="Low complexity" evidence="1">
    <location>
        <begin position="236"/>
        <end position="254"/>
    </location>
</feature>
<dbReference type="PANTHER" id="PTHR10663">
    <property type="entry name" value="GUANYL-NUCLEOTIDE EXCHANGE FACTOR"/>
    <property type="match status" value="1"/>
</dbReference>
<organism evidence="3 4">
    <name type="scientific">Acanthamoeba castellanii (strain ATCC 30010 / Neff)</name>
    <dbReference type="NCBI Taxonomy" id="1257118"/>
    <lineage>
        <taxon>Eukaryota</taxon>
        <taxon>Amoebozoa</taxon>
        <taxon>Discosea</taxon>
        <taxon>Longamoebia</taxon>
        <taxon>Centramoebida</taxon>
        <taxon>Acanthamoebidae</taxon>
        <taxon>Acanthamoeba</taxon>
    </lineage>
</organism>
<dbReference type="Gene3D" id="1.10.220.20">
    <property type="match status" value="1"/>
</dbReference>
<dbReference type="OMA" id="IYCANIF"/>
<dbReference type="InterPro" id="IPR032691">
    <property type="entry name" value="Mon2/Sec7/BIG1-like_HUS"/>
</dbReference>